<dbReference type="STRING" id="398843.A3K89_08985"/>
<feature type="transmembrane region" description="Helical" evidence="1">
    <location>
        <begin position="229"/>
        <end position="247"/>
    </location>
</feature>
<feature type="transmembrane region" description="Helical" evidence="1">
    <location>
        <begin position="203"/>
        <end position="223"/>
    </location>
</feature>
<gene>
    <name evidence="2" type="ORF">SAMN05421642_11075</name>
</gene>
<sequence length="339" mass="35929">MRAFLHLVQPQGCVRSELIAPDMKQRTFDPAGVVFGVVLPIAAAVFGIVLTRVWRPRLPDQIATHWSGTAPDGFTSPTTSSITLAIIVILVGGGCSAIASLAHALLIMRRTMLMIGSTVVGLIVVLQVAILSRQLDVSDVTAIEIPGWALAFGTAVGFLVGLLGASLLRDYRDRVVADAPPPASLPRGDADLPIVEPLGAGRVGTAVLFTIMAAAAILTCWLAESWWPLAIFVPLAVLPVSLMRYELVVDRKGLHVRSLGMAAFDYSIDEITGASVREVSPFEDFGGWGLRVKGRGNYAVATAKGPAVFVTFANGQRLTITTEHAERIAGALNTLASSR</sequence>
<keyword evidence="1" id="KW-0812">Transmembrane</keyword>
<feature type="transmembrane region" description="Helical" evidence="1">
    <location>
        <begin position="82"/>
        <end position="106"/>
    </location>
</feature>
<keyword evidence="3" id="KW-1185">Reference proteome</keyword>
<evidence type="ECO:0000313" key="2">
    <source>
        <dbReference type="EMBL" id="SNT15705.1"/>
    </source>
</evidence>
<reference evidence="3" key="1">
    <citation type="submission" date="2017-06" db="EMBL/GenBank/DDBJ databases">
        <authorList>
            <person name="Varghese N."/>
            <person name="Submissions S."/>
        </authorList>
    </citation>
    <scope>NUCLEOTIDE SEQUENCE [LARGE SCALE GENOMIC DNA]</scope>
    <source>
        <strain evidence="3">JCM 23211</strain>
    </source>
</reference>
<feature type="transmembrane region" description="Helical" evidence="1">
    <location>
        <begin position="145"/>
        <end position="168"/>
    </location>
</feature>
<keyword evidence="1" id="KW-1133">Transmembrane helix</keyword>
<name>A0A239KCA0_9NOCA</name>
<evidence type="ECO:0000256" key="1">
    <source>
        <dbReference type="SAM" id="Phobius"/>
    </source>
</evidence>
<organism evidence="2 3">
    <name type="scientific">Rhodococcoides kyotonense</name>
    <dbReference type="NCBI Taxonomy" id="398843"/>
    <lineage>
        <taxon>Bacteria</taxon>
        <taxon>Bacillati</taxon>
        <taxon>Actinomycetota</taxon>
        <taxon>Actinomycetes</taxon>
        <taxon>Mycobacteriales</taxon>
        <taxon>Nocardiaceae</taxon>
        <taxon>Rhodococcoides</taxon>
    </lineage>
</organism>
<accession>A0A239KCA0</accession>
<protein>
    <submittedName>
        <fullName evidence="2">Uncharacterized protein</fullName>
    </submittedName>
</protein>
<evidence type="ECO:0000313" key="3">
    <source>
        <dbReference type="Proteomes" id="UP000198327"/>
    </source>
</evidence>
<feature type="transmembrane region" description="Helical" evidence="1">
    <location>
        <begin position="33"/>
        <end position="54"/>
    </location>
</feature>
<dbReference type="Proteomes" id="UP000198327">
    <property type="component" value="Unassembled WGS sequence"/>
</dbReference>
<dbReference type="EMBL" id="FZOW01000010">
    <property type="protein sequence ID" value="SNT15705.1"/>
    <property type="molecule type" value="Genomic_DNA"/>
</dbReference>
<proteinExistence type="predicted"/>
<dbReference type="AlphaFoldDB" id="A0A239KCA0"/>
<feature type="transmembrane region" description="Helical" evidence="1">
    <location>
        <begin position="113"/>
        <end position="133"/>
    </location>
</feature>
<keyword evidence="1" id="KW-0472">Membrane</keyword>